<gene>
    <name evidence="3" type="primary">CPC-1</name>
    <name evidence="3" type="ORF">A0J61_02587</name>
</gene>
<comment type="caution">
    <text evidence="3">The sequence shown here is derived from an EMBL/GenBank/DDBJ whole genome shotgun (WGS) entry which is preliminary data.</text>
</comment>
<dbReference type="PROSITE" id="PS50217">
    <property type="entry name" value="BZIP"/>
    <property type="match status" value="1"/>
</dbReference>
<feature type="compositionally biased region" description="Low complexity" evidence="1">
    <location>
        <begin position="116"/>
        <end position="132"/>
    </location>
</feature>
<dbReference type="Proteomes" id="UP000093000">
    <property type="component" value="Unassembled WGS sequence"/>
</dbReference>
<evidence type="ECO:0000256" key="1">
    <source>
        <dbReference type="SAM" id="MobiDB-lite"/>
    </source>
</evidence>
<name>A0A1C7NJR8_9FUNG</name>
<dbReference type="STRING" id="101091.A0A1C7NJR8"/>
<dbReference type="SUPFAM" id="SSF57959">
    <property type="entry name" value="Leucine zipper domain"/>
    <property type="match status" value="1"/>
</dbReference>
<reference evidence="3 4" key="1">
    <citation type="submission" date="2016-03" db="EMBL/GenBank/DDBJ databases">
        <title>Choanephora cucurbitarum.</title>
        <authorList>
            <person name="Min B."/>
            <person name="Park H."/>
            <person name="Park J.-H."/>
            <person name="Shin H.-D."/>
            <person name="Choi I.-G."/>
        </authorList>
    </citation>
    <scope>NUCLEOTIDE SEQUENCE [LARGE SCALE GENOMIC DNA]</scope>
    <source>
        <strain evidence="3 4">KUS-F28377</strain>
    </source>
</reference>
<keyword evidence="4" id="KW-1185">Reference proteome</keyword>
<feature type="domain" description="BZIP" evidence="2">
    <location>
        <begin position="154"/>
        <end position="205"/>
    </location>
</feature>
<dbReference type="AlphaFoldDB" id="A0A1C7NJR8"/>
<protein>
    <submittedName>
        <fullName evidence="3">Cross-pathway control protein 1</fullName>
    </submittedName>
</protein>
<dbReference type="SMART" id="SM00338">
    <property type="entry name" value="BRLZ"/>
    <property type="match status" value="1"/>
</dbReference>
<evidence type="ECO:0000259" key="2">
    <source>
        <dbReference type="PROSITE" id="PS50217"/>
    </source>
</evidence>
<dbReference type="OrthoDB" id="2257100at2759"/>
<dbReference type="EMBL" id="LUGH01000099">
    <property type="protein sequence ID" value="OBZ89371.1"/>
    <property type="molecule type" value="Genomic_DNA"/>
</dbReference>
<evidence type="ECO:0000313" key="3">
    <source>
        <dbReference type="EMBL" id="OBZ89371.1"/>
    </source>
</evidence>
<dbReference type="PROSITE" id="PS00036">
    <property type="entry name" value="BZIP_BASIC"/>
    <property type="match status" value="1"/>
</dbReference>
<evidence type="ECO:0000313" key="4">
    <source>
        <dbReference type="Proteomes" id="UP000093000"/>
    </source>
</evidence>
<dbReference type="CDD" id="cd12193">
    <property type="entry name" value="bZIP_GCN4"/>
    <property type="match status" value="1"/>
</dbReference>
<dbReference type="InParanoid" id="A0A1C7NJR8"/>
<sequence length="251" mass="28419">MNPLSNTEPLNFDSLDDWLESDLRQSGILLPTENDKSIQSPMMPPTPAQMMLASPPISECTPRIDPLLDLSTPMLKYEPLSPIETPKAEPQDFSKSNIDLQPFIKALSLLGSLQYQQNSNPQHSSNNNTNSNKRQRSESIEEQQNEVQDLIALKRQRNTDAARRSRQRKAMKMDALEKRVMDLEAENERLRLRAAVAESERANIEAKEKRSRVRVLELERQLADTHKTLLKYNGNDTTLLPATSTIATSAI</sequence>
<proteinExistence type="predicted"/>
<accession>A0A1C7NJR8</accession>
<dbReference type="GO" id="GO:0003700">
    <property type="term" value="F:DNA-binding transcription factor activity"/>
    <property type="evidence" value="ECO:0007669"/>
    <property type="project" value="InterPro"/>
</dbReference>
<dbReference type="InterPro" id="IPR004827">
    <property type="entry name" value="bZIP"/>
</dbReference>
<feature type="region of interest" description="Disordered" evidence="1">
    <location>
        <begin position="116"/>
        <end position="170"/>
    </location>
</feature>
<dbReference type="InterPro" id="IPR046347">
    <property type="entry name" value="bZIP_sf"/>
</dbReference>
<dbReference type="Pfam" id="PF07716">
    <property type="entry name" value="bZIP_2"/>
    <property type="match status" value="1"/>
</dbReference>
<dbReference type="Gene3D" id="3.30.160.60">
    <property type="entry name" value="Classic Zinc Finger"/>
    <property type="match status" value="1"/>
</dbReference>
<organism evidence="3 4">
    <name type="scientific">Choanephora cucurbitarum</name>
    <dbReference type="NCBI Taxonomy" id="101091"/>
    <lineage>
        <taxon>Eukaryota</taxon>
        <taxon>Fungi</taxon>
        <taxon>Fungi incertae sedis</taxon>
        <taxon>Mucoromycota</taxon>
        <taxon>Mucoromycotina</taxon>
        <taxon>Mucoromycetes</taxon>
        <taxon>Mucorales</taxon>
        <taxon>Mucorineae</taxon>
        <taxon>Choanephoraceae</taxon>
        <taxon>Choanephoroideae</taxon>
        <taxon>Choanephora</taxon>
    </lineage>
</organism>